<protein>
    <submittedName>
        <fullName evidence="1">Uncharacterized protein</fullName>
    </submittedName>
</protein>
<keyword evidence="2" id="KW-1185">Reference proteome</keyword>
<gene>
    <name evidence="1" type="ORF">V6N11_067185</name>
</gene>
<evidence type="ECO:0000313" key="2">
    <source>
        <dbReference type="Proteomes" id="UP001396334"/>
    </source>
</evidence>
<accession>A0ABR2SQB7</accession>
<dbReference type="EMBL" id="JBBPBN010000012">
    <property type="protein sequence ID" value="KAK9027347.1"/>
    <property type="molecule type" value="Genomic_DNA"/>
</dbReference>
<evidence type="ECO:0000313" key="1">
    <source>
        <dbReference type="EMBL" id="KAK9027347.1"/>
    </source>
</evidence>
<sequence>MMCTKSSSLMILEFVHDHASIPCGSIDSGAGLSLAIFPSSLCSAPLRSAGGSLP</sequence>
<reference evidence="1 2" key="1">
    <citation type="journal article" date="2024" name="G3 (Bethesda)">
        <title>Genome assembly of Hibiscus sabdariffa L. provides insights into metabolisms of medicinal natural products.</title>
        <authorList>
            <person name="Kim T."/>
        </authorList>
    </citation>
    <scope>NUCLEOTIDE SEQUENCE [LARGE SCALE GENOMIC DNA]</scope>
    <source>
        <strain evidence="1">TK-2024</strain>
        <tissue evidence="1">Old leaves</tissue>
    </source>
</reference>
<name>A0ABR2SQB7_9ROSI</name>
<organism evidence="1 2">
    <name type="scientific">Hibiscus sabdariffa</name>
    <name type="common">roselle</name>
    <dbReference type="NCBI Taxonomy" id="183260"/>
    <lineage>
        <taxon>Eukaryota</taxon>
        <taxon>Viridiplantae</taxon>
        <taxon>Streptophyta</taxon>
        <taxon>Embryophyta</taxon>
        <taxon>Tracheophyta</taxon>
        <taxon>Spermatophyta</taxon>
        <taxon>Magnoliopsida</taxon>
        <taxon>eudicotyledons</taxon>
        <taxon>Gunneridae</taxon>
        <taxon>Pentapetalae</taxon>
        <taxon>rosids</taxon>
        <taxon>malvids</taxon>
        <taxon>Malvales</taxon>
        <taxon>Malvaceae</taxon>
        <taxon>Malvoideae</taxon>
        <taxon>Hibiscus</taxon>
    </lineage>
</organism>
<dbReference type="Proteomes" id="UP001396334">
    <property type="component" value="Unassembled WGS sequence"/>
</dbReference>
<comment type="caution">
    <text evidence="1">The sequence shown here is derived from an EMBL/GenBank/DDBJ whole genome shotgun (WGS) entry which is preliminary data.</text>
</comment>
<proteinExistence type="predicted"/>